<sequence length="164" mass="18530">MQRDIATIIHNQLNTLMYSPPLVSRYSLLETQTDQYAAFNILTSAWKRVGEHEPNDPDPIISTAVDYINGQEWDAVDNDRNIRQHTNLPATLILQKGARVMYLDNDLFENGLYNGSIGIVIELINEDTVNVVFPAPLRMITATMSDLNKSRDLIPDIILTDKST</sequence>
<dbReference type="EMBL" id="CAJVPU010005500">
    <property type="protein sequence ID" value="CAG8548498.1"/>
    <property type="molecule type" value="Genomic_DNA"/>
</dbReference>
<organism evidence="1 2">
    <name type="scientific">Dentiscutata heterogama</name>
    <dbReference type="NCBI Taxonomy" id="1316150"/>
    <lineage>
        <taxon>Eukaryota</taxon>
        <taxon>Fungi</taxon>
        <taxon>Fungi incertae sedis</taxon>
        <taxon>Mucoromycota</taxon>
        <taxon>Glomeromycotina</taxon>
        <taxon>Glomeromycetes</taxon>
        <taxon>Diversisporales</taxon>
        <taxon>Gigasporaceae</taxon>
        <taxon>Dentiscutata</taxon>
    </lineage>
</organism>
<proteinExistence type="predicted"/>
<evidence type="ECO:0000313" key="2">
    <source>
        <dbReference type="Proteomes" id="UP000789702"/>
    </source>
</evidence>
<protein>
    <submittedName>
        <fullName evidence="1">12760_t:CDS:1</fullName>
    </submittedName>
</protein>
<reference evidence="1" key="1">
    <citation type="submission" date="2021-06" db="EMBL/GenBank/DDBJ databases">
        <authorList>
            <person name="Kallberg Y."/>
            <person name="Tangrot J."/>
            <person name="Rosling A."/>
        </authorList>
    </citation>
    <scope>NUCLEOTIDE SEQUENCE</scope>
    <source>
        <strain evidence="1">IL203A</strain>
    </source>
</reference>
<comment type="caution">
    <text evidence="1">The sequence shown here is derived from an EMBL/GenBank/DDBJ whole genome shotgun (WGS) entry which is preliminary data.</text>
</comment>
<accession>A0ACA9LV40</accession>
<name>A0ACA9LV40_9GLOM</name>
<evidence type="ECO:0000313" key="1">
    <source>
        <dbReference type="EMBL" id="CAG8548498.1"/>
    </source>
</evidence>
<gene>
    <name evidence="1" type="ORF">DHETER_LOCUS5118</name>
</gene>
<dbReference type="Proteomes" id="UP000789702">
    <property type="component" value="Unassembled WGS sequence"/>
</dbReference>
<keyword evidence="2" id="KW-1185">Reference proteome</keyword>